<dbReference type="Pfam" id="PF14223">
    <property type="entry name" value="Retrotran_gag_2"/>
    <property type="match status" value="1"/>
</dbReference>
<feature type="compositionally biased region" description="Basic residues" evidence="1">
    <location>
        <begin position="261"/>
        <end position="273"/>
    </location>
</feature>
<dbReference type="AlphaFoldDB" id="A0A6P8BTB5"/>
<organism evidence="2 3">
    <name type="scientific">Punica granatum</name>
    <name type="common">Pomegranate</name>
    <dbReference type="NCBI Taxonomy" id="22663"/>
    <lineage>
        <taxon>Eukaryota</taxon>
        <taxon>Viridiplantae</taxon>
        <taxon>Streptophyta</taxon>
        <taxon>Embryophyta</taxon>
        <taxon>Tracheophyta</taxon>
        <taxon>Spermatophyta</taxon>
        <taxon>Magnoliopsida</taxon>
        <taxon>eudicotyledons</taxon>
        <taxon>Gunneridae</taxon>
        <taxon>Pentapetalae</taxon>
        <taxon>rosids</taxon>
        <taxon>malvids</taxon>
        <taxon>Myrtales</taxon>
        <taxon>Lythraceae</taxon>
        <taxon>Punica</taxon>
    </lineage>
</organism>
<feature type="region of interest" description="Disordered" evidence="1">
    <location>
        <begin position="251"/>
        <end position="273"/>
    </location>
</feature>
<reference evidence="3" key="2">
    <citation type="submission" date="2025-08" db="UniProtKB">
        <authorList>
            <consortium name="RefSeq"/>
        </authorList>
    </citation>
    <scope>IDENTIFICATION</scope>
    <source>
        <tissue evidence="3">Leaf</tissue>
    </source>
</reference>
<proteinExistence type="predicted"/>
<evidence type="ECO:0000313" key="3">
    <source>
        <dbReference type="RefSeq" id="XP_031374107.1"/>
    </source>
</evidence>
<accession>A0A6P8BTB5</accession>
<evidence type="ECO:0000313" key="2">
    <source>
        <dbReference type="Proteomes" id="UP000515151"/>
    </source>
</evidence>
<dbReference type="RefSeq" id="XP_031374107.1">
    <property type="nucleotide sequence ID" value="XM_031518247.1"/>
</dbReference>
<evidence type="ECO:0000256" key="1">
    <source>
        <dbReference type="SAM" id="MobiDB-lite"/>
    </source>
</evidence>
<dbReference type="Proteomes" id="UP000515151">
    <property type="component" value="Chromosome 8"/>
</dbReference>
<protein>
    <submittedName>
        <fullName evidence="3">Uncharacterized protein LOC116188774</fullName>
    </submittedName>
</protein>
<dbReference type="PANTHER" id="PTHR47481:SF31">
    <property type="entry name" value="OS01G0873500 PROTEIN"/>
    <property type="match status" value="1"/>
</dbReference>
<sequence length="273" mass="29608">MADNSSPSTLTVLPSSSSNSTTLPSSFPTIPVKLNGRNYLYWKGVMTHLLTTNGLLNYVEGKVTVPSKTKTAADGTIMLNSDFLNWQSRDNFALTCIMLVVTEEIGVTLLSAKTSHEAWTSLATAFLTQTAAQENLLDQQWRDLKKGDQSMAKFIGAGKEHVLRYSQIGKPKSVAEINRRIYTGLGPDWEPIVLAQSERMIAMSTKELQSLLVGHEERRLYAAVQNAASVTASSAPLSGILGAPPIEVNYVDGRHNQSGRNKGKIKGGKGNGK</sequence>
<dbReference type="GeneID" id="116188774"/>
<dbReference type="PANTHER" id="PTHR47481">
    <property type="match status" value="1"/>
</dbReference>
<name>A0A6P8BTB5_PUNGR</name>
<feature type="region of interest" description="Disordered" evidence="1">
    <location>
        <begin position="1"/>
        <end position="24"/>
    </location>
</feature>
<gene>
    <name evidence="3" type="primary">LOC116188774</name>
</gene>
<keyword evidence="2" id="KW-1185">Reference proteome</keyword>
<dbReference type="OrthoDB" id="1912561at2759"/>
<reference evidence="2" key="1">
    <citation type="journal article" date="2020" name="Plant Biotechnol. J.">
        <title>The pomegranate (Punica granatum L.) draft genome dissects genetic divergence between soft- and hard-seeded cultivars.</title>
        <authorList>
            <person name="Luo X."/>
            <person name="Li H."/>
            <person name="Wu Z."/>
            <person name="Yao W."/>
            <person name="Zhao P."/>
            <person name="Cao D."/>
            <person name="Yu H."/>
            <person name="Li K."/>
            <person name="Poudel K."/>
            <person name="Zhao D."/>
            <person name="Zhang F."/>
            <person name="Xia X."/>
            <person name="Chen L."/>
            <person name="Wang Q."/>
            <person name="Jing D."/>
            <person name="Cao S."/>
        </authorList>
    </citation>
    <scope>NUCLEOTIDE SEQUENCE [LARGE SCALE GENOMIC DNA]</scope>
    <source>
        <strain evidence="2">cv. Tunisia</strain>
    </source>
</reference>